<accession>A0A327ME75</accession>
<comment type="caution">
    <text evidence="4">The sequence shown here is derived from an EMBL/GenBank/DDBJ whole genome shotgun (WGS) entry which is preliminary data.</text>
</comment>
<evidence type="ECO:0000313" key="4">
    <source>
        <dbReference type="EMBL" id="RAI60939.1"/>
    </source>
</evidence>
<evidence type="ECO:0000256" key="2">
    <source>
        <dbReference type="ARBA" id="ARBA00022737"/>
    </source>
</evidence>
<keyword evidence="5" id="KW-1185">Reference proteome</keyword>
<name>A0A327ME75_9PROT</name>
<protein>
    <submittedName>
        <fullName evidence="4">Sulfurtransferase</fullName>
    </submittedName>
</protein>
<dbReference type="Gene3D" id="3.40.250.10">
    <property type="entry name" value="Rhodanese-like domain"/>
    <property type="match status" value="2"/>
</dbReference>
<keyword evidence="2" id="KW-0677">Repeat</keyword>
<dbReference type="AlphaFoldDB" id="A0A327ME75"/>
<dbReference type="CDD" id="cd01448">
    <property type="entry name" value="TST_Repeat_1"/>
    <property type="match status" value="1"/>
</dbReference>
<dbReference type="InterPro" id="IPR001763">
    <property type="entry name" value="Rhodanese-like_dom"/>
</dbReference>
<organism evidence="4 5">
    <name type="scientific">Roseicella frigidaeris</name>
    <dbReference type="NCBI Taxonomy" id="2230885"/>
    <lineage>
        <taxon>Bacteria</taxon>
        <taxon>Pseudomonadati</taxon>
        <taxon>Pseudomonadota</taxon>
        <taxon>Alphaproteobacteria</taxon>
        <taxon>Acetobacterales</taxon>
        <taxon>Roseomonadaceae</taxon>
        <taxon>Roseicella</taxon>
    </lineage>
</organism>
<evidence type="ECO:0000256" key="1">
    <source>
        <dbReference type="ARBA" id="ARBA00022679"/>
    </source>
</evidence>
<dbReference type="Pfam" id="PF00581">
    <property type="entry name" value="Rhodanese"/>
    <property type="match status" value="2"/>
</dbReference>
<sequence>MPATPGFAHPEAIVSTEWLAAHLRDPALRIFDCTTYLHYETGTGRPYRVEAGRADYEAAHIPGSAFLDLQGELSDTASPFNFTMPAPEDLAARFAARGIGEGRRVILYARKSPQWATRVWWMLRAIGFDDAAILDGGFDAWSAEGRPTEAGESRYEPARLTARPRPGLFVGKEAVKAAIGDAGACTINALAPDLHRGENDRYGRPGRIPGSVNVPVSALLKPGRLTLKPPAEVAERFAAVGADPGKRILLYCGGGIAATLDAFLLHQLGYRDIAVYDASMSEWAKDPSLPIEQG</sequence>
<dbReference type="SUPFAM" id="SSF52821">
    <property type="entry name" value="Rhodanese/Cell cycle control phosphatase"/>
    <property type="match status" value="2"/>
</dbReference>
<evidence type="ECO:0000259" key="3">
    <source>
        <dbReference type="PROSITE" id="PS50206"/>
    </source>
</evidence>
<dbReference type="PANTHER" id="PTHR11364:SF27">
    <property type="entry name" value="SULFURTRANSFERASE"/>
    <property type="match status" value="1"/>
</dbReference>
<reference evidence="5" key="1">
    <citation type="submission" date="2018-06" db="EMBL/GenBank/DDBJ databases">
        <authorList>
            <person name="Khan S.A."/>
        </authorList>
    </citation>
    <scope>NUCLEOTIDE SEQUENCE [LARGE SCALE GENOMIC DNA]</scope>
    <source>
        <strain evidence="5">DB-1506</strain>
    </source>
</reference>
<dbReference type="InterPro" id="IPR036873">
    <property type="entry name" value="Rhodanese-like_dom_sf"/>
</dbReference>
<dbReference type="RefSeq" id="WP_111468051.1">
    <property type="nucleotide sequence ID" value="NZ_QLIX01000001.1"/>
</dbReference>
<dbReference type="PANTHER" id="PTHR11364">
    <property type="entry name" value="THIOSULFATE SULFERTANSFERASE"/>
    <property type="match status" value="1"/>
</dbReference>
<dbReference type="InterPro" id="IPR045078">
    <property type="entry name" value="TST/MPST-like"/>
</dbReference>
<dbReference type="SMART" id="SM00450">
    <property type="entry name" value="RHOD"/>
    <property type="match status" value="2"/>
</dbReference>
<gene>
    <name evidence="4" type="ORF">DOO78_02060</name>
</gene>
<proteinExistence type="predicted"/>
<dbReference type="Proteomes" id="UP000249065">
    <property type="component" value="Unassembled WGS sequence"/>
</dbReference>
<keyword evidence="1 4" id="KW-0808">Transferase</keyword>
<feature type="domain" description="Rhodanese" evidence="3">
    <location>
        <begin position="206"/>
        <end position="292"/>
    </location>
</feature>
<dbReference type="EMBL" id="QLIX01000001">
    <property type="protein sequence ID" value="RAI60939.1"/>
    <property type="molecule type" value="Genomic_DNA"/>
</dbReference>
<evidence type="ECO:0000313" key="5">
    <source>
        <dbReference type="Proteomes" id="UP000249065"/>
    </source>
</evidence>
<dbReference type="CDD" id="cd01449">
    <property type="entry name" value="TST_Repeat_2"/>
    <property type="match status" value="1"/>
</dbReference>
<dbReference type="OrthoDB" id="9781034at2"/>
<dbReference type="GO" id="GO:0004792">
    <property type="term" value="F:thiosulfate-cyanide sulfurtransferase activity"/>
    <property type="evidence" value="ECO:0007669"/>
    <property type="project" value="TreeGrafter"/>
</dbReference>
<feature type="domain" description="Rhodanese" evidence="3">
    <location>
        <begin position="47"/>
        <end position="150"/>
    </location>
</feature>
<dbReference type="PROSITE" id="PS50206">
    <property type="entry name" value="RHODANESE_3"/>
    <property type="match status" value="2"/>
</dbReference>